<evidence type="ECO:0000259" key="11">
    <source>
        <dbReference type="Pfam" id="PF22744"/>
    </source>
</evidence>
<dbReference type="Pfam" id="PF22571">
    <property type="entry name" value="LiaI-LiaF-TM_PspC"/>
    <property type="match status" value="1"/>
</dbReference>
<evidence type="ECO:0008006" key="14">
    <source>
        <dbReference type="Google" id="ProtNLM"/>
    </source>
</evidence>
<evidence type="ECO:0000256" key="4">
    <source>
        <dbReference type="ARBA" id="ARBA00022989"/>
    </source>
</evidence>
<gene>
    <name evidence="12" type="ORF">DP923_13015</name>
</gene>
<reference evidence="12 13" key="1">
    <citation type="submission" date="2018-06" db="EMBL/GenBank/DDBJ databases">
        <authorList>
            <person name="Liu Z.-W."/>
        </authorList>
    </citation>
    <scope>NUCLEOTIDE SEQUENCE [LARGE SCALE GENOMIC DNA]</scope>
    <source>
        <strain evidence="12 13">2b14</strain>
    </source>
</reference>
<feature type="transmembrane region" description="Helical" evidence="7">
    <location>
        <begin position="153"/>
        <end position="179"/>
    </location>
</feature>
<feature type="transmembrane region" description="Helical" evidence="7">
    <location>
        <begin position="407"/>
        <end position="431"/>
    </location>
</feature>
<feature type="domain" description="PspC-related transmembrane region" evidence="10">
    <location>
        <begin position="300"/>
        <end position="434"/>
    </location>
</feature>
<keyword evidence="13" id="KW-1185">Reference proteome</keyword>
<feature type="domain" description="Phage shock protein PspC N-terminal" evidence="8">
    <location>
        <begin position="118"/>
        <end position="182"/>
    </location>
</feature>
<feature type="transmembrane region" description="Helical" evidence="7">
    <location>
        <begin position="302"/>
        <end position="321"/>
    </location>
</feature>
<comment type="subcellular location">
    <subcellularLocation>
        <location evidence="1">Cell membrane</location>
        <topology evidence="1">Single-pass membrane protein</topology>
    </subcellularLocation>
</comment>
<organism evidence="12 13">
    <name type="scientific">Pontibacter arcticus</name>
    <dbReference type="NCBI Taxonomy" id="2080288"/>
    <lineage>
        <taxon>Bacteria</taxon>
        <taxon>Pseudomonadati</taxon>
        <taxon>Bacteroidota</taxon>
        <taxon>Cytophagia</taxon>
        <taxon>Cytophagales</taxon>
        <taxon>Hymenobacteraceae</taxon>
        <taxon>Pontibacter</taxon>
    </lineage>
</organism>
<feature type="domain" description="Putative auto-transporter adhesin head GIN" evidence="9">
    <location>
        <begin position="637"/>
        <end position="820"/>
    </location>
</feature>
<feature type="transmembrane region" description="Helical" evidence="7">
    <location>
        <begin position="128"/>
        <end position="147"/>
    </location>
</feature>
<accession>A0A364RBH5</accession>
<feature type="region of interest" description="Disordered" evidence="6">
    <location>
        <begin position="817"/>
        <end position="836"/>
    </location>
</feature>
<evidence type="ECO:0000313" key="12">
    <source>
        <dbReference type="EMBL" id="RAU81634.1"/>
    </source>
</evidence>
<dbReference type="OrthoDB" id="5772680at2"/>
<evidence type="ECO:0000313" key="13">
    <source>
        <dbReference type="Proteomes" id="UP000251692"/>
    </source>
</evidence>
<dbReference type="Pfam" id="PF10988">
    <property type="entry name" value="DUF2807"/>
    <property type="match status" value="1"/>
</dbReference>
<dbReference type="Proteomes" id="UP000251692">
    <property type="component" value="Unassembled WGS sequence"/>
</dbReference>
<dbReference type="InterPro" id="IPR021255">
    <property type="entry name" value="DUF2807"/>
</dbReference>
<keyword evidence="5 7" id="KW-0472">Membrane</keyword>
<feature type="domain" description="PspC-related ToastRack" evidence="11">
    <location>
        <begin position="466"/>
        <end position="588"/>
    </location>
</feature>
<evidence type="ECO:0000256" key="1">
    <source>
        <dbReference type="ARBA" id="ARBA00004162"/>
    </source>
</evidence>
<sequence>MKKNISINLQGIIFHIEEDGYEQLRAYLTSIRTYFSNYEGHEEIIADIEGRIAEIFSMRLAPGKEVITQEDVQALIAQMGGVTDFEILEPMDEEIPYTGADSTTTVYSENQTYNTGPKKLYRDINRKVVAGVCSGIANYLNIDVVWIRLFFVLFVVLGILSAGISAALGIFIYIILWIAMPQNDQLPETTVKKLYRDPDDKKLAGVASGVAKYFGTDVAVIRILFLVSFFLGGFGLILYIVLWIAVPLATTLTERMQMQGDPVTLAGIERTLKDNLNMKDHNGEENTLAKIILLPIRLIAQIFNWMGTALGPVLAFLVTLIRIGAGVFLLATSIGLLIALFTTFFISIGAIENSEYMSFGDFPASVFLEGFPRLGLVTGFLVGLIPLIFLIFLAIGLLAKRFFLRPIVGWSMFGLWLVALIIMIASIAAYATNFKRSGEITTTKVIPVTAYQTVTLDAYDTGDSFDHIYVDVREHNGDNIEIIQTIEAKGRTEEEAKQHARMVTYRVVQQDSVIRFDDAYQFKKGAAFRDQDLEIKLMLPKNKKIRLTEDFIYMLPIATFMQEYSNAKIARNTWQVKGDQLECLTCAADTLDTETDNSYEDANVNVDIDMDGLNVGTSALLDKGQYSSNTQTFDYKDFDEVSIGGPYHVQIRQGNTYSVKVQGKGRDINRMEISKRGSELNIEFEDKTIELFDDRDPILILITAPEFSKIDLSGAIKADIGNISGNNLELGFYGATKAAVNVRTQNLKVDIAGASTTSFRGTTEVLKLDASGACKIDANQLKADEVTIETSGVTKADVYAVSTLRADASGASDISYRGNPGNTTIDASGASKINRK</sequence>
<evidence type="ECO:0000259" key="10">
    <source>
        <dbReference type="Pfam" id="PF22571"/>
    </source>
</evidence>
<keyword evidence="4 7" id="KW-1133">Transmembrane helix</keyword>
<dbReference type="Gene3D" id="2.160.20.120">
    <property type="match status" value="1"/>
</dbReference>
<keyword evidence="2" id="KW-1003">Cell membrane</keyword>
<dbReference type="PANTHER" id="PTHR33885">
    <property type="entry name" value="PHAGE SHOCK PROTEIN C"/>
    <property type="match status" value="1"/>
</dbReference>
<dbReference type="EMBL" id="QMDV01000004">
    <property type="protein sequence ID" value="RAU81634.1"/>
    <property type="molecule type" value="Genomic_DNA"/>
</dbReference>
<dbReference type="InterPro" id="IPR054319">
    <property type="entry name" value="PspC-rel_ToastRack"/>
</dbReference>
<feature type="domain" description="Phage shock protein PspC N-terminal" evidence="8">
    <location>
        <begin position="192"/>
        <end position="248"/>
    </location>
</feature>
<reference evidence="12 13" key="2">
    <citation type="submission" date="2018-07" db="EMBL/GenBank/DDBJ databases">
        <title>Pontibacter sp. 2b14 genomic sequence and assembly.</title>
        <authorList>
            <person name="Du Z.-J."/>
        </authorList>
    </citation>
    <scope>NUCLEOTIDE SEQUENCE [LARGE SCALE GENOMIC DNA]</scope>
    <source>
        <strain evidence="12 13">2b14</strain>
    </source>
</reference>
<comment type="caution">
    <text evidence="12">The sequence shown here is derived from an EMBL/GenBank/DDBJ whole genome shotgun (WGS) entry which is preliminary data.</text>
</comment>
<dbReference type="Pfam" id="PF04024">
    <property type="entry name" value="PspC"/>
    <property type="match status" value="2"/>
</dbReference>
<dbReference type="InterPro" id="IPR054321">
    <property type="entry name" value="PspC-rel_TM"/>
</dbReference>
<evidence type="ECO:0000259" key="9">
    <source>
        <dbReference type="Pfam" id="PF10988"/>
    </source>
</evidence>
<protein>
    <recommendedName>
        <fullName evidence="14">Phage shock protein C (PspC) family protein</fullName>
    </recommendedName>
</protein>
<dbReference type="InterPro" id="IPR052027">
    <property type="entry name" value="PspC"/>
</dbReference>
<evidence type="ECO:0000256" key="7">
    <source>
        <dbReference type="SAM" id="Phobius"/>
    </source>
</evidence>
<dbReference type="InterPro" id="IPR007168">
    <property type="entry name" value="Phageshock_PspC_N"/>
</dbReference>
<feature type="transmembrane region" description="Helical" evidence="7">
    <location>
        <begin position="223"/>
        <end position="246"/>
    </location>
</feature>
<feature type="transmembrane region" description="Helical" evidence="7">
    <location>
        <begin position="328"/>
        <end position="351"/>
    </location>
</feature>
<name>A0A364RBH5_9BACT</name>
<evidence type="ECO:0000256" key="6">
    <source>
        <dbReference type="SAM" id="MobiDB-lite"/>
    </source>
</evidence>
<evidence type="ECO:0000259" key="8">
    <source>
        <dbReference type="Pfam" id="PF04024"/>
    </source>
</evidence>
<evidence type="ECO:0000256" key="5">
    <source>
        <dbReference type="ARBA" id="ARBA00023136"/>
    </source>
</evidence>
<evidence type="ECO:0000256" key="3">
    <source>
        <dbReference type="ARBA" id="ARBA00022692"/>
    </source>
</evidence>
<dbReference type="Pfam" id="PF22744">
    <property type="entry name" value="Toast-rack_PspC-Cterm"/>
    <property type="match status" value="1"/>
</dbReference>
<dbReference type="GO" id="GO:0005886">
    <property type="term" value="C:plasma membrane"/>
    <property type="evidence" value="ECO:0007669"/>
    <property type="project" value="UniProtKB-SubCell"/>
</dbReference>
<feature type="transmembrane region" description="Helical" evidence="7">
    <location>
        <begin position="371"/>
        <end position="395"/>
    </location>
</feature>
<dbReference type="RefSeq" id="WP_112306314.1">
    <property type="nucleotide sequence ID" value="NZ_QMDV01000004.1"/>
</dbReference>
<evidence type="ECO:0000256" key="2">
    <source>
        <dbReference type="ARBA" id="ARBA00022475"/>
    </source>
</evidence>
<keyword evidence="3 7" id="KW-0812">Transmembrane</keyword>
<dbReference type="PANTHER" id="PTHR33885:SF3">
    <property type="entry name" value="PHAGE SHOCK PROTEIN C"/>
    <property type="match status" value="1"/>
</dbReference>
<proteinExistence type="predicted"/>
<dbReference type="AlphaFoldDB" id="A0A364RBH5"/>